<protein>
    <submittedName>
        <fullName evidence="1">Uncharacterized protein</fullName>
    </submittedName>
</protein>
<dbReference type="AlphaFoldDB" id="A0A8D9E8V5"/>
<dbReference type="EMBL" id="HBUF01473170">
    <property type="protein sequence ID" value="CAG6744702.1"/>
    <property type="molecule type" value="Transcribed_RNA"/>
</dbReference>
<proteinExistence type="predicted"/>
<reference evidence="1" key="1">
    <citation type="submission" date="2021-05" db="EMBL/GenBank/DDBJ databases">
        <authorList>
            <person name="Alioto T."/>
            <person name="Alioto T."/>
            <person name="Gomez Garrido J."/>
        </authorList>
    </citation>
    <scope>NUCLEOTIDE SEQUENCE</scope>
</reference>
<evidence type="ECO:0000313" key="1">
    <source>
        <dbReference type="EMBL" id="CAG6744702.1"/>
    </source>
</evidence>
<name>A0A8D9E8V5_9HEMI</name>
<accession>A0A8D9E8V5</accession>
<sequence length="136" mass="15702">MKAGYLTYLPYLPTGISNLLGSCENFLCNRKNFLHLPYAWPFLSVSISLSLTSSLSQVGGIHYFKCFFFVSKLLRAQARVREGVSFPIPPPYYRPFLSFFFQKVELRKCILFQQLYTFNLSTFFNFPFSVFLSLGG</sequence>
<dbReference type="PROSITE" id="PS51257">
    <property type="entry name" value="PROKAR_LIPOPROTEIN"/>
    <property type="match status" value="1"/>
</dbReference>
<organism evidence="1">
    <name type="scientific">Cacopsylla melanoneura</name>
    <dbReference type="NCBI Taxonomy" id="428564"/>
    <lineage>
        <taxon>Eukaryota</taxon>
        <taxon>Metazoa</taxon>
        <taxon>Ecdysozoa</taxon>
        <taxon>Arthropoda</taxon>
        <taxon>Hexapoda</taxon>
        <taxon>Insecta</taxon>
        <taxon>Pterygota</taxon>
        <taxon>Neoptera</taxon>
        <taxon>Paraneoptera</taxon>
        <taxon>Hemiptera</taxon>
        <taxon>Sternorrhyncha</taxon>
        <taxon>Psylloidea</taxon>
        <taxon>Psyllidae</taxon>
        <taxon>Psyllinae</taxon>
        <taxon>Cacopsylla</taxon>
    </lineage>
</organism>